<protein>
    <submittedName>
        <fullName evidence="1">RCG48026</fullName>
    </submittedName>
</protein>
<proteinExistence type="predicted"/>
<accession>A6HX16</accession>
<dbReference type="AlphaFoldDB" id="A6HX16"/>
<sequence length="30" mass="3524">MMLCPSLYFSIPEIHQDYSRTWQISLCASC</sequence>
<evidence type="ECO:0000313" key="2">
    <source>
        <dbReference type="Proteomes" id="UP000234681"/>
    </source>
</evidence>
<name>A6HX16_RAT</name>
<gene>
    <name evidence="1" type="ORF">rCG_48026</name>
</gene>
<dbReference type="Proteomes" id="UP000234681">
    <property type="component" value="Chromosome 1"/>
</dbReference>
<organism evidence="1 2">
    <name type="scientific">Rattus norvegicus</name>
    <name type="common">Rat</name>
    <dbReference type="NCBI Taxonomy" id="10116"/>
    <lineage>
        <taxon>Eukaryota</taxon>
        <taxon>Metazoa</taxon>
        <taxon>Chordata</taxon>
        <taxon>Craniata</taxon>
        <taxon>Vertebrata</taxon>
        <taxon>Euteleostomi</taxon>
        <taxon>Mammalia</taxon>
        <taxon>Eutheria</taxon>
        <taxon>Euarchontoglires</taxon>
        <taxon>Glires</taxon>
        <taxon>Rodentia</taxon>
        <taxon>Myomorpha</taxon>
        <taxon>Muroidea</taxon>
        <taxon>Muridae</taxon>
        <taxon>Murinae</taxon>
        <taxon>Rattus</taxon>
    </lineage>
</organism>
<evidence type="ECO:0000313" key="1">
    <source>
        <dbReference type="EMBL" id="EDM11747.1"/>
    </source>
</evidence>
<reference evidence="2" key="1">
    <citation type="submission" date="2005-09" db="EMBL/GenBank/DDBJ databases">
        <authorList>
            <person name="Mural R.J."/>
            <person name="Li P.W."/>
            <person name="Adams M.D."/>
            <person name="Amanatides P.G."/>
            <person name="Baden-Tillson H."/>
            <person name="Barnstead M."/>
            <person name="Chin S.H."/>
            <person name="Dew I."/>
            <person name="Evans C.A."/>
            <person name="Ferriera S."/>
            <person name="Flanigan M."/>
            <person name="Fosler C."/>
            <person name="Glodek A."/>
            <person name="Gu Z."/>
            <person name="Holt R.A."/>
            <person name="Jennings D."/>
            <person name="Kraft C.L."/>
            <person name="Lu F."/>
            <person name="Nguyen T."/>
            <person name="Nusskern D.R."/>
            <person name="Pfannkoch C.M."/>
            <person name="Sitter C."/>
            <person name="Sutton G.G."/>
            <person name="Venter J.C."/>
            <person name="Wang Z."/>
            <person name="Woodage T."/>
            <person name="Zheng X.H."/>
            <person name="Zhong F."/>
        </authorList>
    </citation>
    <scope>NUCLEOTIDE SEQUENCE [LARGE SCALE GENOMIC DNA]</scope>
    <source>
        <strain>BN</strain>
        <strain evidence="2">Sprague-Dawley</strain>
    </source>
</reference>
<dbReference type="EMBL" id="CH473953">
    <property type="protein sequence ID" value="EDM11747.1"/>
    <property type="molecule type" value="Genomic_DNA"/>
</dbReference>